<accession>A0AA35V8W9</accession>
<evidence type="ECO:0000256" key="4">
    <source>
        <dbReference type="ARBA" id="ARBA00023274"/>
    </source>
</evidence>
<keyword evidence="3" id="KW-0496">Mitochondrion</keyword>
<gene>
    <name evidence="7" type="ORF">CCHLO57077_00002420</name>
</gene>
<organism evidence="7 8">
    <name type="scientific">Clonostachys chloroleuca</name>
    <dbReference type="NCBI Taxonomy" id="1926264"/>
    <lineage>
        <taxon>Eukaryota</taxon>
        <taxon>Fungi</taxon>
        <taxon>Dikarya</taxon>
        <taxon>Ascomycota</taxon>
        <taxon>Pezizomycotina</taxon>
        <taxon>Sordariomycetes</taxon>
        <taxon>Hypocreomycetidae</taxon>
        <taxon>Hypocreales</taxon>
        <taxon>Bionectriaceae</taxon>
        <taxon>Clonostachys</taxon>
    </lineage>
</organism>
<dbReference type="GO" id="GO:1990904">
    <property type="term" value="C:ribonucleoprotein complex"/>
    <property type="evidence" value="ECO:0007669"/>
    <property type="project" value="UniProtKB-KW"/>
</dbReference>
<proteinExistence type="predicted"/>
<evidence type="ECO:0000256" key="2">
    <source>
        <dbReference type="ARBA" id="ARBA00022980"/>
    </source>
</evidence>
<dbReference type="InterPro" id="IPR036249">
    <property type="entry name" value="Thioredoxin-like_sf"/>
</dbReference>
<evidence type="ECO:0000313" key="7">
    <source>
        <dbReference type="EMBL" id="CAI6098425.1"/>
    </source>
</evidence>
<keyword evidence="8" id="KW-1185">Reference proteome</keyword>
<dbReference type="InterPro" id="IPR040049">
    <property type="entry name" value="Ribosomal_mS25/mL61"/>
</dbReference>
<evidence type="ECO:0000256" key="5">
    <source>
        <dbReference type="SAM" id="MobiDB-lite"/>
    </source>
</evidence>
<feature type="domain" description="Ribosomal protein/NADH dehydrogenase" evidence="6">
    <location>
        <begin position="68"/>
        <end position="150"/>
    </location>
</feature>
<evidence type="ECO:0000259" key="6">
    <source>
        <dbReference type="Pfam" id="PF05047"/>
    </source>
</evidence>
<evidence type="ECO:0000256" key="1">
    <source>
        <dbReference type="ARBA" id="ARBA00004173"/>
    </source>
</evidence>
<dbReference type="Proteomes" id="UP001160390">
    <property type="component" value="Unassembled WGS sequence"/>
</dbReference>
<dbReference type="GO" id="GO:0005840">
    <property type="term" value="C:ribosome"/>
    <property type="evidence" value="ECO:0007669"/>
    <property type="project" value="UniProtKB-KW"/>
</dbReference>
<comment type="subcellular location">
    <subcellularLocation>
        <location evidence="1">Mitochondrion</location>
    </subcellularLocation>
</comment>
<dbReference type="InterPro" id="IPR007741">
    <property type="entry name" value="Ribosomal_mL43/mS25/NADH_DH"/>
</dbReference>
<keyword evidence="4" id="KW-0687">Ribonucleoprotein</keyword>
<dbReference type="PANTHER" id="PTHR13274:SF2">
    <property type="entry name" value="SMALL RIBOSOMAL SUBUNIT PROTEIN MS25"/>
    <property type="match status" value="1"/>
</dbReference>
<evidence type="ECO:0000256" key="3">
    <source>
        <dbReference type="ARBA" id="ARBA00023128"/>
    </source>
</evidence>
<dbReference type="EMBL" id="CABFNP030001299">
    <property type="protein sequence ID" value="CAI6098425.1"/>
    <property type="molecule type" value="Genomic_DNA"/>
</dbReference>
<reference evidence="7" key="1">
    <citation type="submission" date="2023-01" db="EMBL/GenBank/DDBJ databases">
        <authorList>
            <person name="Piombo E."/>
        </authorList>
    </citation>
    <scope>NUCLEOTIDE SEQUENCE</scope>
</reference>
<dbReference type="Pfam" id="PF05047">
    <property type="entry name" value="L51_S25_CI-B8"/>
    <property type="match status" value="1"/>
</dbReference>
<name>A0AA35V8W9_9HYPO</name>
<evidence type="ECO:0000313" key="8">
    <source>
        <dbReference type="Proteomes" id="UP001160390"/>
    </source>
</evidence>
<dbReference type="GO" id="GO:0005739">
    <property type="term" value="C:mitochondrion"/>
    <property type="evidence" value="ECO:0007669"/>
    <property type="project" value="UniProtKB-SubCell"/>
</dbReference>
<dbReference type="PANTHER" id="PTHR13274">
    <property type="entry name" value="MITOCHONDRIAL RIBOSOMAL PROTEIN S25"/>
    <property type="match status" value="1"/>
</dbReference>
<dbReference type="SUPFAM" id="SSF52833">
    <property type="entry name" value="Thioredoxin-like"/>
    <property type="match status" value="1"/>
</dbReference>
<dbReference type="AlphaFoldDB" id="A0AA35V8W9"/>
<keyword evidence="2" id="KW-0689">Ribosomal protein</keyword>
<sequence length="220" mass="25001">MRSLGIRWNKLRRLIDLKCGPGAAILPPEVTRIHMDFAFRLNNGHMGPKYVISRHRFWTEANGFVASRKFWKEILPRIKYHNPSVPMIVNRHTNNERPPVMTIYLRKPDASPTSDPAPVQPASSWADLSKATPPAADERVVTIDMKNKHSSTILEFFLAETRALTIAPTKEEIEEIQSLKVLKKESQVSRARVLADRMAKKREEDMLKRARAAGGLAEAE</sequence>
<protein>
    <recommendedName>
        <fullName evidence="6">Ribosomal protein/NADH dehydrogenase domain-containing protein</fullName>
    </recommendedName>
</protein>
<feature type="region of interest" description="Disordered" evidence="5">
    <location>
        <begin position="108"/>
        <end position="131"/>
    </location>
</feature>
<dbReference type="GO" id="GO:0003735">
    <property type="term" value="F:structural constituent of ribosome"/>
    <property type="evidence" value="ECO:0007669"/>
    <property type="project" value="InterPro"/>
</dbReference>
<comment type="caution">
    <text evidence="7">The sequence shown here is derived from an EMBL/GenBank/DDBJ whole genome shotgun (WGS) entry which is preliminary data.</text>
</comment>